<evidence type="ECO:0000313" key="2">
    <source>
        <dbReference type="EMBL" id="MFC4312294.1"/>
    </source>
</evidence>
<dbReference type="Gene3D" id="3.40.50.1820">
    <property type="entry name" value="alpha/beta hydrolase"/>
    <property type="match status" value="1"/>
</dbReference>
<feature type="domain" description="Dienelactone hydrolase" evidence="1">
    <location>
        <begin position="18"/>
        <end position="247"/>
    </location>
</feature>
<dbReference type="Pfam" id="PF01738">
    <property type="entry name" value="DLH"/>
    <property type="match status" value="1"/>
</dbReference>
<dbReference type="InterPro" id="IPR051049">
    <property type="entry name" value="Dienelactone_hydrolase-like"/>
</dbReference>
<keyword evidence="2" id="KW-0378">Hydrolase</keyword>
<keyword evidence="3" id="KW-1185">Reference proteome</keyword>
<evidence type="ECO:0000259" key="1">
    <source>
        <dbReference type="Pfam" id="PF01738"/>
    </source>
</evidence>
<organism evidence="2 3">
    <name type="scientific">Steroidobacter flavus</name>
    <dbReference type="NCBI Taxonomy" id="1842136"/>
    <lineage>
        <taxon>Bacteria</taxon>
        <taxon>Pseudomonadati</taxon>
        <taxon>Pseudomonadota</taxon>
        <taxon>Gammaproteobacteria</taxon>
        <taxon>Steroidobacterales</taxon>
        <taxon>Steroidobacteraceae</taxon>
        <taxon>Steroidobacter</taxon>
    </lineage>
</organism>
<reference evidence="3" key="1">
    <citation type="journal article" date="2019" name="Int. J. Syst. Evol. Microbiol.">
        <title>The Global Catalogue of Microorganisms (GCM) 10K type strain sequencing project: providing services to taxonomists for standard genome sequencing and annotation.</title>
        <authorList>
            <consortium name="The Broad Institute Genomics Platform"/>
            <consortium name="The Broad Institute Genome Sequencing Center for Infectious Disease"/>
            <person name="Wu L."/>
            <person name="Ma J."/>
        </authorList>
    </citation>
    <scope>NUCLEOTIDE SEQUENCE [LARGE SCALE GENOMIC DNA]</scope>
    <source>
        <strain evidence="3">CGMCC 1.10759</strain>
    </source>
</reference>
<dbReference type="PANTHER" id="PTHR46623:SF6">
    <property type="entry name" value="ALPHA_BETA-HYDROLASES SUPERFAMILY PROTEIN"/>
    <property type="match status" value="1"/>
</dbReference>
<dbReference type="EMBL" id="JBHSDU010000014">
    <property type="protein sequence ID" value="MFC4312294.1"/>
    <property type="molecule type" value="Genomic_DNA"/>
</dbReference>
<dbReference type="SUPFAM" id="SSF53474">
    <property type="entry name" value="alpha/beta-Hydrolases"/>
    <property type="match status" value="1"/>
</dbReference>
<proteinExistence type="predicted"/>
<dbReference type="EC" id="3.1.-.-" evidence="2"/>
<accession>A0ABV8T114</accession>
<dbReference type="PANTHER" id="PTHR46623">
    <property type="entry name" value="CARBOXYMETHYLENEBUTENOLIDASE-RELATED"/>
    <property type="match status" value="1"/>
</dbReference>
<sequence length="259" mass="27914">MSGVSARWVTFPSGGDSIRGYLAEPAGDQVVGAIVTAPENLGVTEHRQAETRRLADQGFIVLSVDMYSRIGGHPPQDYSSPEERRSKAFLAAKDETAVPDLQAGLEYLKTLPRVDARKIAALGYCLGGGTALAWAAQSKDLACAVILYALPILPPAYSPTGQARSRLGLAGHITCPLQLHFGDSDEAIPLEQTQALKAALEANSPKPVDFHIHAGARHAYMDSTIERYHPVAARATFDAFVTFFHQHLDPASRQDRSGR</sequence>
<protein>
    <submittedName>
        <fullName evidence="2">Dienelactone hydrolase family protein</fullName>
        <ecNumber evidence="2">3.1.-.-</ecNumber>
    </submittedName>
</protein>
<comment type="caution">
    <text evidence="2">The sequence shown here is derived from an EMBL/GenBank/DDBJ whole genome shotgun (WGS) entry which is preliminary data.</text>
</comment>
<dbReference type="InterPro" id="IPR029058">
    <property type="entry name" value="AB_hydrolase_fold"/>
</dbReference>
<name>A0ABV8T114_9GAMM</name>
<dbReference type="Proteomes" id="UP001595904">
    <property type="component" value="Unassembled WGS sequence"/>
</dbReference>
<dbReference type="RefSeq" id="WP_380601554.1">
    <property type="nucleotide sequence ID" value="NZ_JBHSDU010000014.1"/>
</dbReference>
<evidence type="ECO:0000313" key="3">
    <source>
        <dbReference type="Proteomes" id="UP001595904"/>
    </source>
</evidence>
<gene>
    <name evidence="2" type="ORF">ACFPN2_24645</name>
</gene>
<dbReference type="GO" id="GO:0016787">
    <property type="term" value="F:hydrolase activity"/>
    <property type="evidence" value="ECO:0007669"/>
    <property type="project" value="UniProtKB-KW"/>
</dbReference>
<dbReference type="InterPro" id="IPR002925">
    <property type="entry name" value="Dienelactn_hydro"/>
</dbReference>